<dbReference type="PROSITE" id="PS01302">
    <property type="entry name" value="UPF0758"/>
    <property type="match status" value="1"/>
</dbReference>
<gene>
    <name evidence="7" type="primary">radC_1</name>
    <name evidence="7" type="ORF">NCTC11842_01608</name>
</gene>
<dbReference type="PANTHER" id="PTHR30471">
    <property type="entry name" value="DNA REPAIR PROTEIN RADC"/>
    <property type="match status" value="1"/>
</dbReference>
<dbReference type="InterPro" id="IPR001405">
    <property type="entry name" value="UPF0758"/>
</dbReference>
<sequence>MSTHQKFKAGETHGTYVIEGPVTEQDILQMARALARRRFCRGLPFTGTREVFPYLQTLLADYEHEVFAVVFLDSRYRSIAYRKLFTGTIDHVAVPPREVVKAALVHNAAAVILVHNHPSGDPEPSERDYDLTDELSRALALVGIRTLDHVVVATEGCVSLAERGYLQPQARAVSTSMAVRLS</sequence>
<dbReference type="InterPro" id="IPR020891">
    <property type="entry name" value="UPF0758_CS"/>
</dbReference>
<dbReference type="RefSeq" id="WP_074830068.1">
    <property type="nucleotide sequence ID" value="NZ_DAMAAI010000023.1"/>
</dbReference>
<dbReference type="Pfam" id="PF04002">
    <property type="entry name" value="RadC"/>
    <property type="match status" value="1"/>
</dbReference>
<evidence type="ECO:0000256" key="3">
    <source>
        <dbReference type="ARBA" id="ARBA00022801"/>
    </source>
</evidence>
<dbReference type="CDD" id="cd08071">
    <property type="entry name" value="MPN_DUF2466"/>
    <property type="match status" value="1"/>
</dbReference>
<dbReference type="InterPro" id="IPR025657">
    <property type="entry name" value="RadC_JAB"/>
</dbReference>
<feature type="domain" description="MPN" evidence="6">
    <location>
        <begin position="44"/>
        <end position="166"/>
    </location>
</feature>
<evidence type="ECO:0000256" key="2">
    <source>
        <dbReference type="ARBA" id="ARBA00022723"/>
    </source>
</evidence>
<dbReference type="GO" id="GO:0008237">
    <property type="term" value="F:metallopeptidase activity"/>
    <property type="evidence" value="ECO:0007669"/>
    <property type="project" value="UniProtKB-KW"/>
</dbReference>
<keyword evidence="2" id="KW-0479">Metal-binding</keyword>
<keyword evidence="3" id="KW-0378">Hydrolase</keyword>
<evidence type="ECO:0000256" key="4">
    <source>
        <dbReference type="ARBA" id="ARBA00022833"/>
    </source>
</evidence>
<keyword evidence="1" id="KW-0645">Protease</keyword>
<dbReference type="GO" id="GO:0006508">
    <property type="term" value="P:proteolysis"/>
    <property type="evidence" value="ECO:0007669"/>
    <property type="project" value="UniProtKB-KW"/>
</dbReference>
<accession>A0A2X2CYV6</accession>
<evidence type="ECO:0000313" key="7">
    <source>
        <dbReference type="EMBL" id="SPZ05135.1"/>
    </source>
</evidence>
<keyword evidence="5" id="KW-0482">Metalloprotease</keyword>
<dbReference type="Gene3D" id="3.40.140.10">
    <property type="entry name" value="Cytidine Deaminase, domain 2"/>
    <property type="match status" value="1"/>
</dbReference>
<dbReference type="InterPro" id="IPR037518">
    <property type="entry name" value="MPN"/>
</dbReference>
<evidence type="ECO:0000256" key="1">
    <source>
        <dbReference type="ARBA" id="ARBA00022670"/>
    </source>
</evidence>
<reference evidence="7 8" key="1">
    <citation type="submission" date="2018-06" db="EMBL/GenBank/DDBJ databases">
        <authorList>
            <consortium name="Pathogen Informatics"/>
            <person name="Doyle S."/>
        </authorList>
    </citation>
    <scope>NUCLEOTIDE SEQUENCE [LARGE SCALE GENOMIC DNA]</scope>
    <source>
        <strain evidence="7 8">NCTC11842</strain>
    </source>
</reference>
<protein>
    <submittedName>
        <fullName evidence="7">DNA repair protein RadC</fullName>
    </submittedName>
</protein>
<proteinExistence type="predicted"/>
<keyword evidence="4" id="KW-0862">Zinc</keyword>
<dbReference type="EMBL" id="UAUF01000010">
    <property type="protein sequence ID" value="SPZ05135.1"/>
    <property type="molecule type" value="Genomic_DNA"/>
</dbReference>
<evidence type="ECO:0000259" key="6">
    <source>
        <dbReference type="PROSITE" id="PS50249"/>
    </source>
</evidence>
<dbReference type="GO" id="GO:0046872">
    <property type="term" value="F:metal ion binding"/>
    <property type="evidence" value="ECO:0007669"/>
    <property type="project" value="UniProtKB-KW"/>
</dbReference>
<name>A0A2X2CYV6_PSELU</name>
<dbReference type="PANTHER" id="PTHR30471:SF3">
    <property type="entry name" value="UPF0758 PROTEIN YEES-RELATED"/>
    <property type="match status" value="1"/>
</dbReference>
<organism evidence="7 8">
    <name type="scientific">Pseudomonas luteola</name>
    <dbReference type="NCBI Taxonomy" id="47886"/>
    <lineage>
        <taxon>Bacteria</taxon>
        <taxon>Pseudomonadati</taxon>
        <taxon>Pseudomonadota</taxon>
        <taxon>Gammaproteobacteria</taxon>
        <taxon>Pseudomonadales</taxon>
        <taxon>Pseudomonadaceae</taxon>
        <taxon>Pseudomonas</taxon>
    </lineage>
</organism>
<evidence type="ECO:0000256" key="5">
    <source>
        <dbReference type="ARBA" id="ARBA00023049"/>
    </source>
</evidence>
<dbReference type="Proteomes" id="UP000250443">
    <property type="component" value="Unassembled WGS sequence"/>
</dbReference>
<evidence type="ECO:0000313" key="8">
    <source>
        <dbReference type="Proteomes" id="UP000250443"/>
    </source>
</evidence>
<dbReference type="SUPFAM" id="SSF102712">
    <property type="entry name" value="JAB1/MPN domain"/>
    <property type="match status" value="1"/>
</dbReference>
<dbReference type="PROSITE" id="PS50249">
    <property type="entry name" value="MPN"/>
    <property type="match status" value="1"/>
</dbReference>
<dbReference type="AlphaFoldDB" id="A0A2X2CYV6"/>
<dbReference type="GeneID" id="300269284"/>